<gene>
    <name evidence="11" type="ORF">QYE76_030016</name>
</gene>
<evidence type="ECO:0000256" key="3">
    <source>
        <dbReference type="ARBA" id="ARBA00022490"/>
    </source>
</evidence>
<organism evidence="11 12">
    <name type="scientific">Lolium multiflorum</name>
    <name type="common">Italian ryegrass</name>
    <name type="synonym">Lolium perenne subsp. multiflorum</name>
    <dbReference type="NCBI Taxonomy" id="4521"/>
    <lineage>
        <taxon>Eukaryota</taxon>
        <taxon>Viridiplantae</taxon>
        <taxon>Streptophyta</taxon>
        <taxon>Embryophyta</taxon>
        <taxon>Tracheophyta</taxon>
        <taxon>Spermatophyta</taxon>
        <taxon>Magnoliopsida</taxon>
        <taxon>Liliopsida</taxon>
        <taxon>Poales</taxon>
        <taxon>Poaceae</taxon>
        <taxon>BOP clade</taxon>
        <taxon>Pooideae</taxon>
        <taxon>Poodae</taxon>
        <taxon>Poeae</taxon>
        <taxon>Poeae Chloroplast Group 2 (Poeae type)</taxon>
        <taxon>Loliodinae</taxon>
        <taxon>Loliinae</taxon>
        <taxon>Lolium</taxon>
    </lineage>
</organism>
<evidence type="ECO:0000256" key="6">
    <source>
        <dbReference type="ARBA" id="ARBA00022833"/>
    </source>
</evidence>
<evidence type="ECO:0000256" key="4">
    <source>
        <dbReference type="ARBA" id="ARBA00022723"/>
    </source>
</evidence>
<evidence type="ECO:0000313" key="12">
    <source>
        <dbReference type="Proteomes" id="UP001231189"/>
    </source>
</evidence>
<keyword evidence="4 9" id="KW-0479">Metal-binding</keyword>
<dbReference type="PANTHER" id="PTHR45892:SF1">
    <property type="entry name" value="AMINOACYLASE-1"/>
    <property type="match status" value="1"/>
</dbReference>
<evidence type="ECO:0000256" key="7">
    <source>
        <dbReference type="ARBA" id="ARBA00029656"/>
    </source>
</evidence>
<accession>A0AAD8QSK6</accession>
<dbReference type="SUPFAM" id="SSF55031">
    <property type="entry name" value="Bacterial exopeptidase dimerisation domain"/>
    <property type="match status" value="1"/>
</dbReference>
<dbReference type="CDD" id="cd05646">
    <property type="entry name" value="M20_AcylaseI_like"/>
    <property type="match status" value="1"/>
</dbReference>
<feature type="binding site" evidence="9">
    <location>
        <position position="275"/>
    </location>
    <ligand>
        <name>Zn(2+)</name>
        <dbReference type="ChEBI" id="CHEBI:29105"/>
        <label>1</label>
    </ligand>
</feature>
<dbReference type="PROSITE" id="PS00759">
    <property type="entry name" value="ARGE_DAPE_CPG2_2"/>
    <property type="match status" value="1"/>
</dbReference>
<dbReference type="PROSITE" id="PS00758">
    <property type="entry name" value="ARGE_DAPE_CPG2_1"/>
    <property type="match status" value="1"/>
</dbReference>
<proteinExistence type="predicted"/>
<feature type="region of interest" description="Disordered" evidence="10">
    <location>
        <begin position="35"/>
        <end position="72"/>
    </location>
</feature>
<dbReference type="FunFam" id="1.10.150.900:FF:000001">
    <property type="entry name" value="Aminoacylase-1, putative"/>
    <property type="match status" value="1"/>
</dbReference>
<feature type="compositionally biased region" description="Polar residues" evidence="10">
    <location>
        <begin position="62"/>
        <end position="72"/>
    </location>
</feature>
<feature type="binding site" evidence="9">
    <location>
        <position position="213"/>
    </location>
    <ligand>
        <name>Zn(2+)</name>
        <dbReference type="ChEBI" id="CHEBI:29105"/>
        <label>2</label>
    </ligand>
</feature>
<dbReference type="Pfam" id="PF01546">
    <property type="entry name" value="Peptidase_M20"/>
    <property type="match status" value="1"/>
</dbReference>
<feature type="binding site" evidence="9">
    <location>
        <position position="248"/>
    </location>
    <ligand>
        <name>Zn(2+)</name>
        <dbReference type="ChEBI" id="CHEBI:29105"/>
        <label>2</label>
    </ligand>
</feature>
<dbReference type="GO" id="GO:0005737">
    <property type="term" value="C:cytoplasm"/>
    <property type="evidence" value="ECO:0007669"/>
    <property type="project" value="UniProtKB-SubCell"/>
</dbReference>
<dbReference type="InterPro" id="IPR002933">
    <property type="entry name" value="Peptidase_M20"/>
</dbReference>
<feature type="binding site" evidence="9">
    <location>
        <position position="179"/>
    </location>
    <ligand>
        <name>Zn(2+)</name>
        <dbReference type="ChEBI" id="CHEBI:29105"/>
        <label>1</label>
    </ligand>
</feature>
<evidence type="ECO:0000256" key="5">
    <source>
        <dbReference type="ARBA" id="ARBA00022801"/>
    </source>
</evidence>
<dbReference type="GO" id="GO:0006520">
    <property type="term" value="P:amino acid metabolic process"/>
    <property type="evidence" value="ECO:0007669"/>
    <property type="project" value="InterPro"/>
</dbReference>
<feature type="active site" description="Proton acceptor" evidence="8">
    <location>
        <position position="247"/>
    </location>
</feature>
<comment type="cofactor">
    <cofactor evidence="9">
        <name>Zn(2+)</name>
        <dbReference type="ChEBI" id="CHEBI:29105"/>
    </cofactor>
    <text evidence="9">Binds 2 Zn(2+) ions per subunit.</text>
</comment>
<dbReference type="GO" id="GO:0004046">
    <property type="term" value="F:aminoacylase activity"/>
    <property type="evidence" value="ECO:0007669"/>
    <property type="project" value="UniProtKB-EC"/>
</dbReference>
<sequence>MRESESSTHTSTLSSKKTVQLIHASCVDYPLPAAPWQWQSPPPTPESKPRLRRSHSPHKPQTPDTTSHLFLSGGKNSMQMPIMAGLSKILFFPLLLLFSAAAASPSSDAEAVSRFQEYLRIDTAQPAPDYAAAVAFLRDQAAAAGLEARTLEPAAGKPLLLLRWPGRRPALPSILLNSHTDVVPSEPKKWEHGPFSAALDEASGRIYARGSQDMKCVGMQYLEAIRHLRDAGFVPDRNIYITFVPDEEIGGHEGVEPFVASKEFKELNVGLVLDEGLASPGEEYRVFYAERSPWWLTIKAKGAPGHGAKLYDGSAMENLMKSVEAIRRFRTAQFDLVKSGEKAEGDVVSVNFAYLKAGTPTPTGFVMNLQPSEAEVGIDIRIPPSVHTEALERRLVEEWAPASRNLSFEFKQKGSVLDNFGKPAMTTADSSNPWWPVFEEAVKRAGGKLGKPEIFPASTDARYFRELGIPAFGFSPMANTPILLHDHNEFLSKDEYLKGIGIYEYIIKALATHKDDTIDSESRAEL</sequence>
<keyword evidence="12" id="KW-1185">Reference proteome</keyword>
<dbReference type="EMBL" id="JAUUTY010000007">
    <property type="protein sequence ID" value="KAK1606343.1"/>
    <property type="molecule type" value="Genomic_DNA"/>
</dbReference>
<keyword evidence="5" id="KW-0378">Hydrolase</keyword>
<comment type="caution">
    <text evidence="11">The sequence shown here is derived from an EMBL/GenBank/DDBJ whole genome shotgun (WGS) entry which is preliminary data.</text>
</comment>
<comment type="subcellular location">
    <subcellularLocation>
        <location evidence="1">Cytoplasm</location>
    </subcellularLocation>
</comment>
<feature type="binding site" evidence="9">
    <location>
        <position position="213"/>
    </location>
    <ligand>
        <name>Zn(2+)</name>
        <dbReference type="ChEBI" id="CHEBI:29105"/>
        <label>1</label>
    </ligand>
</feature>
<reference evidence="11" key="1">
    <citation type="submission" date="2023-07" db="EMBL/GenBank/DDBJ databases">
        <title>A chromosome-level genome assembly of Lolium multiflorum.</title>
        <authorList>
            <person name="Chen Y."/>
            <person name="Copetti D."/>
            <person name="Kolliker R."/>
            <person name="Studer B."/>
        </authorList>
    </citation>
    <scope>NUCLEOTIDE SEQUENCE</scope>
    <source>
        <strain evidence="11">02402/16</strain>
        <tissue evidence="11">Leaf</tissue>
    </source>
</reference>
<dbReference type="Gene3D" id="3.40.630.10">
    <property type="entry name" value="Zn peptidases"/>
    <property type="match status" value="1"/>
</dbReference>
<dbReference type="EC" id="3.5.1.14" evidence="2"/>
<name>A0AAD8QSK6_LOLMU</name>
<protein>
    <recommendedName>
        <fullName evidence="2">N-acyl-aliphatic-L-amino acid amidohydrolase</fullName>
        <ecNumber evidence="2">3.5.1.14</ecNumber>
    </recommendedName>
    <alternativeName>
        <fullName evidence="7">N-acyl-L-amino-acid amidohydrolase</fullName>
    </alternativeName>
</protein>
<dbReference type="FunFam" id="3.40.630.10:FF:000019">
    <property type="entry name" value="Aminoacylase 1"/>
    <property type="match status" value="1"/>
</dbReference>
<evidence type="ECO:0000256" key="9">
    <source>
        <dbReference type="PIRSR" id="PIRSR610159-2"/>
    </source>
</evidence>
<dbReference type="InterPro" id="IPR036264">
    <property type="entry name" value="Bact_exopeptidase_dim_dom"/>
</dbReference>
<feature type="active site" evidence="8">
    <location>
        <position position="181"/>
    </location>
</feature>
<dbReference type="InterPro" id="IPR001261">
    <property type="entry name" value="ArgE/DapE_CS"/>
</dbReference>
<evidence type="ECO:0000256" key="8">
    <source>
        <dbReference type="PIRSR" id="PIRSR610159-1"/>
    </source>
</evidence>
<evidence type="ECO:0000256" key="1">
    <source>
        <dbReference type="ARBA" id="ARBA00004496"/>
    </source>
</evidence>
<dbReference type="Gene3D" id="3.30.70.360">
    <property type="match status" value="1"/>
</dbReference>
<dbReference type="PANTHER" id="PTHR45892">
    <property type="entry name" value="AMINOACYLASE-1"/>
    <property type="match status" value="1"/>
</dbReference>
<dbReference type="GO" id="GO:0046872">
    <property type="term" value="F:metal ion binding"/>
    <property type="evidence" value="ECO:0007669"/>
    <property type="project" value="UniProtKB-KW"/>
</dbReference>
<dbReference type="FunFam" id="3.30.70.360:FF:000009">
    <property type="entry name" value="aminoacylase-1 isoform X1"/>
    <property type="match status" value="1"/>
</dbReference>
<dbReference type="SUPFAM" id="SSF53187">
    <property type="entry name" value="Zn-dependent exopeptidases"/>
    <property type="match status" value="1"/>
</dbReference>
<dbReference type="Proteomes" id="UP001231189">
    <property type="component" value="Unassembled WGS sequence"/>
</dbReference>
<dbReference type="InterPro" id="IPR010159">
    <property type="entry name" value="N-acyl_aa_amidohydrolase"/>
</dbReference>
<evidence type="ECO:0000313" key="11">
    <source>
        <dbReference type="EMBL" id="KAK1606343.1"/>
    </source>
</evidence>
<dbReference type="InterPro" id="IPR052083">
    <property type="entry name" value="Aminoacylase-1_M20A"/>
</dbReference>
<evidence type="ECO:0000256" key="2">
    <source>
        <dbReference type="ARBA" id="ARBA00011913"/>
    </source>
</evidence>
<evidence type="ECO:0000256" key="10">
    <source>
        <dbReference type="SAM" id="MobiDB-lite"/>
    </source>
</evidence>
<dbReference type="Gene3D" id="1.10.150.900">
    <property type="match status" value="1"/>
</dbReference>
<dbReference type="AlphaFoldDB" id="A0AAD8QSK6"/>
<keyword evidence="3" id="KW-0963">Cytoplasm</keyword>
<dbReference type="NCBIfam" id="TIGR01880">
    <property type="entry name" value="Ac-peptdase-euk"/>
    <property type="match status" value="1"/>
</dbReference>
<feature type="binding site" evidence="9">
    <location>
        <position position="485"/>
    </location>
    <ligand>
        <name>Zn(2+)</name>
        <dbReference type="ChEBI" id="CHEBI:29105"/>
        <label>2</label>
    </ligand>
</feature>
<keyword evidence="6 9" id="KW-0862">Zinc</keyword>